<evidence type="ECO:0000313" key="1">
    <source>
        <dbReference type="EMBL" id="KAL2723529.1"/>
    </source>
</evidence>
<organism evidence="1 2">
    <name type="scientific">Vespula maculifrons</name>
    <name type="common">Eastern yellow jacket</name>
    <name type="synonym">Wasp</name>
    <dbReference type="NCBI Taxonomy" id="7453"/>
    <lineage>
        <taxon>Eukaryota</taxon>
        <taxon>Metazoa</taxon>
        <taxon>Ecdysozoa</taxon>
        <taxon>Arthropoda</taxon>
        <taxon>Hexapoda</taxon>
        <taxon>Insecta</taxon>
        <taxon>Pterygota</taxon>
        <taxon>Neoptera</taxon>
        <taxon>Endopterygota</taxon>
        <taxon>Hymenoptera</taxon>
        <taxon>Apocrita</taxon>
        <taxon>Aculeata</taxon>
        <taxon>Vespoidea</taxon>
        <taxon>Vespidae</taxon>
        <taxon>Vespinae</taxon>
        <taxon>Vespula</taxon>
    </lineage>
</organism>
<accession>A0ABD2ASC5</accession>
<name>A0ABD2ASC5_VESMC</name>
<dbReference type="EMBL" id="JAYRBN010000114">
    <property type="protein sequence ID" value="KAL2723529.1"/>
    <property type="molecule type" value="Genomic_DNA"/>
</dbReference>
<dbReference type="AlphaFoldDB" id="A0ABD2ASC5"/>
<comment type="caution">
    <text evidence="1">The sequence shown here is derived from an EMBL/GenBank/DDBJ whole genome shotgun (WGS) entry which is preliminary data.</text>
</comment>
<keyword evidence="2" id="KW-1185">Reference proteome</keyword>
<evidence type="ECO:0000313" key="2">
    <source>
        <dbReference type="Proteomes" id="UP001607303"/>
    </source>
</evidence>
<reference evidence="1 2" key="1">
    <citation type="journal article" date="2024" name="Ann. Entomol. Soc. Am.">
        <title>Genomic analyses of the southern and eastern yellowjacket wasps (Hymenoptera: Vespidae) reveal evolutionary signatures of social life.</title>
        <authorList>
            <person name="Catto M.A."/>
            <person name="Caine P.B."/>
            <person name="Orr S.E."/>
            <person name="Hunt B.G."/>
            <person name="Goodisman M.A.D."/>
        </authorList>
    </citation>
    <scope>NUCLEOTIDE SEQUENCE [LARGE SCALE GENOMIC DNA]</scope>
    <source>
        <strain evidence="1">232</strain>
        <tissue evidence="1">Head and thorax</tissue>
    </source>
</reference>
<protein>
    <submittedName>
        <fullName evidence="1">Uncharacterized protein</fullName>
    </submittedName>
</protein>
<sequence>MQLLKVWTDKIDKKEYLNWFVSHRNYCFSNQTGSAGKIEVDALREIFKRFEFSYVENSISKIILATLNQNI</sequence>
<dbReference type="Proteomes" id="UP001607303">
    <property type="component" value="Unassembled WGS sequence"/>
</dbReference>
<gene>
    <name evidence="1" type="ORF">V1477_019380</name>
</gene>
<proteinExistence type="predicted"/>